<reference evidence="3" key="1">
    <citation type="submission" date="2011-08" db="EMBL/GenBank/DDBJ databases">
        <authorList>
            <person name="Rombauts S."/>
        </authorList>
    </citation>
    <scope>NUCLEOTIDE SEQUENCE</scope>
    <source>
        <strain evidence="3">London</strain>
    </source>
</reference>
<accession>T1L6G3</accession>
<dbReference type="HOGENOM" id="CLU_2349399_0_0_1"/>
<feature type="compositionally biased region" description="Acidic residues" evidence="1">
    <location>
        <begin position="12"/>
        <end position="28"/>
    </location>
</feature>
<protein>
    <submittedName>
        <fullName evidence="2">Uncharacterized protein</fullName>
    </submittedName>
</protein>
<feature type="region of interest" description="Disordered" evidence="1">
    <location>
        <begin position="1"/>
        <end position="36"/>
    </location>
</feature>
<sequence>MSQINLTRTDGDADGEDCDATSIDEEESTGAVASGNHPVTKFLRQGYLRIGGEQVHRMTNSLTQAQDVITDKDVPWDLQPEKDAKYCCRYCGSGLSGR</sequence>
<reference evidence="2" key="2">
    <citation type="submission" date="2015-06" db="UniProtKB">
        <authorList>
            <consortium name="EnsemblMetazoa"/>
        </authorList>
    </citation>
    <scope>IDENTIFICATION</scope>
</reference>
<name>T1L6G3_TETUR</name>
<keyword evidence="3" id="KW-1185">Reference proteome</keyword>
<dbReference type="EMBL" id="CAEY01001862">
    <property type="status" value="NOT_ANNOTATED_CDS"/>
    <property type="molecule type" value="Genomic_DNA"/>
</dbReference>
<dbReference type="EnsemblMetazoa" id="tetur79g00010.1">
    <property type="protein sequence ID" value="tetur79g00010.1"/>
    <property type="gene ID" value="tetur79g00010"/>
</dbReference>
<dbReference type="Proteomes" id="UP000015104">
    <property type="component" value="Unassembled WGS sequence"/>
</dbReference>
<proteinExistence type="predicted"/>
<evidence type="ECO:0000313" key="3">
    <source>
        <dbReference type="Proteomes" id="UP000015104"/>
    </source>
</evidence>
<evidence type="ECO:0000256" key="1">
    <source>
        <dbReference type="SAM" id="MobiDB-lite"/>
    </source>
</evidence>
<organism evidence="2 3">
    <name type="scientific">Tetranychus urticae</name>
    <name type="common">Two-spotted spider mite</name>
    <dbReference type="NCBI Taxonomy" id="32264"/>
    <lineage>
        <taxon>Eukaryota</taxon>
        <taxon>Metazoa</taxon>
        <taxon>Ecdysozoa</taxon>
        <taxon>Arthropoda</taxon>
        <taxon>Chelicerata</taxon>
        <taxon>Arachnida</taxon>
        <taxon>Acari</taxon>
        <taxon>Acariformes</taxon>
        <taxon>Trombidiformes</taxon>
        <taxon>Prostigmata</taxon>
        <taxon>Eleutherengona</taxon>
        <taxon>Raphignathae</taxon>
        <taxon>Tetranychoidea</taxon>
        <taxon>Tetranychidae</taxon>
        <taxon>Tetranychus</taxon>
    </lineage>
</organism>
<evidence type="ECO:0000313" key="2">
    <source>
        <dbReference type="EnsemblMetazoa" id="tetur79g00010.1"/>
    </source>
</evidence>
<dbReference type="AlphaFoldDB" id="T1L6G3"/>